<evidence type="ECO:0000256" key="1">
    <source>
        <dbReference type="SAM" id="MobiDB-lite"/>
    </source>
</evidence>
<dbReference type="AlphaFoldDB" id="A0A918P275"/>
<sequence length="97" mass="10380">MNRTAARKHRSADASYEPNGRSAITNALRAAPDTARTSGSSSPTVTGSDDVFPKILFDAESLISSTGIPTSPNVAVTYMPYTVSIAHFSPRSFTSRW</sequence>
<evidence type="ECO:0000313" key="2">
    <source>
        <dbReference type="EMBL" id="GGY13916.1"/>
    </source>
</evidence>
<proteinExistence type="predicted"/>
<reference evidence="2" key="1">
    <citation type="journal article" date="2014" name="Int. J. Syst. Evol. Microbiol.">
        <title>Complete genome sequence of Corynebacterium casei LMG S-19264T (=DSM 44701T), isolated from a smear-ripened cheese.</title>
        <authorList>
            <consortium name="US DOE Joint Genome Institute (JGI-PGF)"/>
            <person name="Walter F."/>
            <person name="Albersmeier A."/>
            <person name="Kalinowski J."/>
            <person name="Ruckert C."/>
        </authorList>
    </citation>
    <scope>NUCLEOTIDE SEQUENCE</scope>
    <source>
        <strain evidence="2">JCM 4790</strain>
    </source>
</reference>
<feature type="compositionally biased region" description="Basic residues" evidence="1">
    <location>
        <begin position="1"/>
        <end position="10"/>
    </location>
</feature>
<protein>
    <submittedName>
        <fullName evidence="2">Uncharacterized protein</fullName>
    </submittedName>
</protein>
<organism evidence="2 3">
    <name type="scientific">Streptomyces minutiscleroticus</name>
    <dbReference type="NCBI Taxonomy" id="68238"/>
    <lineage>
        <taxon>Bacteria</taxon>
        <taxon>Bacillati</taxon>
        <taxon>Actinomycetota</taxon>
        <taxon>Actinomycetes</taxon>
        <taxon>Kitasatosporales</taxon>
        <taxon>Streptomycetaceae</taxon>
        <taxon>Streptomyces</taxon>
    </lineage>
</organism>
<gene>
    <name evidence="2" type="ORF">GCM10010358_77680</name>
</gene>
<keyword evidence="3" id="KW-1185">Reference proteome</keyword>
<reference evidence="2" key="2">
    <citation type="submission" date="2020-09" db="EMBL/GenBank/DDBJ databases">
        <authorList>
            <person name="Sun Q."/>
            <person name="Ohkuma M."/>
        </authorList>
    </citation>
    <scope>NUCLEOTIDE SEQUENCE</scope>
    <source>
        <strain evidence="2">JCM 4790</strain>
    </source>
</reference>
<dbReference type="EMBL" id="BMVU01000092">
    <property type="protein sequence ID" value="GGY13916.1"/>
    <property type="molecule type" value="Genomic_DNA"/>
</dbReference>
<feature type="region of interest" description="Disordered" evidence="1">
    <location>
        <begin position="1"/>
        <end position="50"/>
    </location>
</feature>
<evidence type="ECO:0000313" key="3">
    <source>
        <dbReference type="Proteomes" id="UP000619244"/>
    </source>
</evidence>
<dbReference type="Proteomes" id="UP000619244">
    <property type="component" value="Unassembled WGS sequence"/>
</dbReference>
<accession>A0A918P275</accession>
<name>A0A918P275_9ACTN</name>
<comment type="caution">
    <text evidence="2">The sequence shown here is derived from an EMBL/GenBank/DDBJ whole genome shotgun (WGS) entry which is preliminary data.</text>
</comment>
<feature type="compositionally biased region" description="Low complexity" evidence="1">
    <location>
        <begin position="38"/>
        <end position="50"/>
    </location>
</feature>